<proteinExistence type="predicted"/>
<reference evidence="4" key="3">
    <citation type="submission" date="2025-05" db="UniProtKB">
        <authorList>
            <consortium name="Ensembl"/>
        </authorList>
    </citation>
    <scope>IDENTIFICATION</scope>
    <source>
        <strain evidence="4">JP 163 A</strain>
    </source>
</reference>
<reference evidence="5" key="1">
    <citation type="submission" date="2012-01" db="EMBL/GenBank/DDBJ databases">
        <authorList>
            <person name="Walter R."/>
            <person name="Schartl M."/>
            <person name="Warren W."/>
        </authorList>
    </citation>
    <scope>NUCLEOTIDE SEQUENCE [LARGE SCALE GENOMIC DNA]</scope>
    <source>
        <strain evidence="5">JP 163 A</strain>
    </source>
</reference>
<dbReference type="GeneTree" id="ENSGT00940000177361"/>
<feature type="domain" description="L1 transposable element RRM" evidence="3">
    <location>
        <begin position="135"/>
        <end position="231"/>
    </location>
</feature>
<protein>
    <recommendedName>
        <fullName evidence="3">L1 transposable element RRM domain-containing protein</fullName>
    </recommendedName>
</protein>
<dbReference type="PANTHER" id="PTHR11505">
    <property type="entry name" value="L1 TRANSPOSABLE ELEMENT-RELATED"/>
    <property type="match status" value="1"/>
</dbReference>
<sequence length="300" mass="34398">MNRGKNSRIKSTPGPKIDQMIRSNPRANEANANTSMETLADAGTDSMILNEIRVMNRDLQDKIQQVGADVITIKDCLDSLKSDLAGLSGRMGEAENRVSQLEDENAVLTASTAELKSKVAQLEDRIQYQENYSRRNNLRIKGVPELSEKGDNVLECVMDVLRALLPQDQGTDQIVIERAHRVPATLKENRRNTPAGPRHILVRFLRFTDKEKIRLRAREVGTFHWRGNKIEFFPDFTREVQEKRSKFFEVRRMCRAKGLKYNTQYPAVFWVSLGKERLRFEDATAAKKMIDKYQPTEEGD</sequence>
<evidence type="ECO:0000256" key="1">
    <source>
        <dbReference type="SAM" id="Coils"/>
    </source>
</evidence>
<dbReference type="Pfam" id="PF02994">
    <property type="entry name" value="Transposase_22"/>
    <property type="match status" value="1"/>
</dbReference>
<keyword evidence="1" id="KW-0175">Coiled coil</keyword>
<evidence type="ECO:0000313" key="5">
    <source>
        <dbReference type="Proteomes" id="UP000002852"/>
    </source>
</evidence>
<evidence type="ECO:0000313" key="4">
    <source>
        <dbReference type="Ensembl" id="ENSXMAP00000027798.1"/>
    </source>
</evidence>
<dbReference type="Ensembl" id="ENSXMAT00000038148.1">
    <property type="protein sequence ID" value="ENSXMAP00000027798.1"/>
    <property type="gene ID" value="ENSXMAG00000024191.1"/>
</dbReference>
<organism evidence="4 5">
    <name type="scientific">Xiphophorus maculatus</name>
    <name type="common">Southern platyfish</name>
    <name type="synonym">Platypoecilus maculatus</name>
    <dbReference type="NCBI Taxonomy" id="8083"/>
    <lineage>
        <taxon>Eukaryota</taxon>
        <taxon>Metazoa</taxon>
        <taxon>Chordata</taxon>
        <taxon>Craniata</taxon>
        <taxon>Vertebrata</taxon>
        <taxon>Euteleostomi</taxon>
        <taxon>Actinopterygii</taxon>
        <taxon>Neopterygii</taxon>
        <taxon>Teleostei</taxon>
        <taxon>Neoteleostei</taxon>
        <taxon>Acanthomorphata</taxon>
        <taxon>Ovalentaria</taxon>
        <taxon>Atherinomorphae</taxon>
        <taxon>Cyprinodontiformes</taxon>
        <taxon>Poeciliidae</taxon>
        <taxon>Poeciliinae</taxon>
        <taxon>Xiphophorus</taxon>
    </lineage>
</organism>
<feature type="compositionally biased region" description="Polar residues" evidence="2">
    <location>
        <begin position="21"/>
        <end position="30"/>
    </location>
</feature>
<dbReference type="Gene3D" id="3.30.70.1820">
    <property type="entry name" value="L1 transposable element, RRM domain"/>
    <property type="match status" value="1"/>
</dbReference>
<feature type="region of interest" description="Disordered" evidence="2">
    <location>
        <begin position="1"/>
        <end position="30"/>
    </location>
</feature>
<dbReference type="AlphaFoldDB" id="A0A3B5Q7L6"/>
<dbReference type="InterPro" id="IPR043636">
    <property type="entry name" value="L1_RRM_dom"/>
</dbReference>
<dbReference type="OMA" id="IRISGHF"/>
<dbReference type="Gene3D" id="1.20.5.340">
    <property type="match status" value="1"/>
</dbReference>
<evidence type="ECO:0000256" key="2">
    <source>
        <dbReference type="SAM" id="MobiDB-lite"/>
    </source>
</evidence>
<dbReference type="Ensembl" id="ENSXMAT00000041020.1">
    <property type="protein sequence ID" value="ENSXMAP00000027948.1"/>
    <property type="gene ID" value="ENSXMAG00000024998.1"/>
</dbReference>
<feature type="coiled-coil region" evidence="1">
    <location>
        <begin position="77"/>
        <end position="125"/>
    </location>
</feature>
<evidence type="ECO:0000259" key="3">
    <source>
        <dbReference type="Pfam" id="PF02994"/>
    </source>
</evidence>
<dbReference type="STRING" id="8083.ENSXMAP00000027798"/>
<dbReference type="Proteomes" id="UP000002852">
    <property type="component" value="Unassembled WGS sequence"/>
</dbReference>
<reference evidence="5" key="2">
    <citation type="journal article" date="2013" name="Nat. Genet.">
        <title>The genome of the platyfish, Xiphophorus maculatus, provides insights into evolutionary adaptation and several complex traits.</title>
        <authorList>
            <person name="Schartl M."/>
            <person name="Walter R.B."/>
            <person name="Shen Y."/>
            <person name="Garcia T."/>
            <person name="Catchen J."/>
            <person name="Amores A."/>
            <person name="Braasch I."/>
            <person name="Chalopin D."/>
            <person name="Volff J.N."/>
            <person name="Lesch K.P."/>
            <person name="Bisazza A."/>
            <person name="Minx P."/>
            <person name="Hillier L."/>
            <person name="Wilson R.K."/>
            <person name="Fuerstenberg S."/>
            <person name="Boore J."/>
            <person name="Searle S."/>
            <person name="Postlethwait J.H."/>
            <person name="Warren W.C."/>
        </authorList>
    </citation>
    <scope>NUCLEOTIDE SEQUENCE [LARGE SCALE GENOMIC DNA]</scope>
    <source>
        <strain evidence="5">JP 163 A</strain>
    </source>
</reference>
<dbReference type="InterPro" id="IPR004244">
    <property type="entry name" value="Transposase_22"/>
</dbReference>
<name>A0A3B5Q7L6_XIPMA</name>
<accession>A0A3B5Q7L6</accession>
<keyword evidence="5" id="KW-1185">Reference proteome</keyword>